<reference evidence="1" key="1">
    <citation type="submission" date="2020-10" db="EMBL/GenBank/DDBJ databases">
        <title>Ca. Dormibacterota MAGs.</title>
        <authorList>
            <person name="Montgomery K."/>
        </authorList>
    </citation>
    <scope>NUCLEOTIDE SEQUENCE [LARGE SCALE GENOMIC DNA]</scope>
    <source>
        <strain evidence="1">SC8812_S17_10</strain>
    </source>
</reference>
<dbReference type="SUPFAM" id="SSF53254">
    <property type="entry name" value="Phosphoglycerate mutase-like"/>
    <property type="match status" value="1"/>
</dbReference>
<evidence type="ECO:0000313" key="1">
    <source>
        <dbReference type="EMBL" id="MBJ7599254.1"/>
    </source>
</evidence>
<dbReference type="EMBL" id="JAEKNR010000145">
    <property type="protein sequence ID" value="MBJ7599254.1"/>
    <property type="molecule type" value="Genomic_DNA"/>
</dbReference>
<dbReference type="InterPro" id="IPR029033">
    <property type="entry name" value="His_PPase_superfam"/>
</dbReference>
<proteinExistence type="predicted"/>
<name>A0A934NA05_9BACT</name>
<dbReference type="RefSeq" id="WP_338202748.1">
    <property type="nucleotide sequence ID" value="NZ_JAEKNR010000145.1"/>
</dbReference>
<organism evidence="1 2">
    <name type="scientific">Candidatus Nephthysia bennettiae</name>
    <dbReference type="NCBI Taxonomy" id="3127016"/>
    <lineage>
        <taxon>Bacteria</taxon>
        <taxon>Bacillati</taxon>
        <taxon>Candidatus Dormiibacterota</taxon>
        <taxon>Candidatus Dormibacteria</taxon>
        <taxon>Candidatus Dormibacterales</taxon>
        <taxon>Candidatus Dormibacteraceae</taxon>
        <taxon>Candidatus Nephthysia</taxon>
    </lineage>
</organism>
<accession>A0A934NA05</accession>
<gene>
    <name evidence="1" type="ORF">JF922_14415</name>
</gene>
<dbReference type="CDD" id="cd07067">
    <property type="entry name" value="HP_PGM_like"/>
    <property type="match status" value="1"/>
</dbReference>
<dbReference type="SMART" id="SM00855">
    <property type="entry name" value="PGAM"/>
    <property type="match status" value="1"/>
</dbReference>
<evidence type="ECO:0000313" key="2">
    <source>
        <dbReference type="Proteomes" id="UP000612893"/>
    </source>
</evidence>
<dbReference type="Gene3D" id="3.40.50.1240">
    <property type="entry name" value="Phosphoglycerate mutase-like"/>
    <property type="match status" value="1"/>
</dbReference>
<comment type="caution">
    <text evidence="1">The sequence shown here is derived from an EMBL/GenBank/DDBJ whole genome shotgun (WGS) entry which is preliminary data.</text>
</comment>
<dbReference type="Proteomes" id="UP000612893">
    <property type="component" value="Unassembled WGS sequence"/>
</dbReference>
<sequence length="155" mass="17163">MAEQVLIRHAAAGSRERWKGGDDRLRPLSKKGRRQAEGLVRSLASIPVERVLSSPYRRCVETVEPLARARGLRIEESEALAEGAGLEAVLALLRELAGRPSALCTHGDIMYEVCEELVRLGLVPRHEVRYEKGAAWILEERDGKLVGARHVAPPE</sequence>
<dbReference type="Pfam" id="PF00300">
    <property type="entry name" value="His_Phos_1"/>
    <property type="match status" value="1"/>
</dbReference>
<keyword evidence="2" id="KW-1185">Reference proteome</keyword>
<protein>
    <submittedName>
        <fullName evidence="1">Histidine phosphatase family protein</fullName>
    </submittedName>
</protein>
<dbReference type="InterPro" id="IPR013078">
    <property type="entry name" value="His_Pase_superF_clade-1"/>
</dbReference>
<dbReference type="AlphaFoldDB" id="A0A934NA05"/>